<comment type="caution">
    <text evidence="2">The sequence shown here is derived from an EMBL/GenBank/DDBJ whole genome shotgun (WGS) entry which is preliminary data.</text>
</comment>
<dbReference type="AlphaFoldDB" id="A0AAV3RHD3"/>
<organism evidence="2 3">
    <name type="scientific">Lithospermum erythrorhizon</name>
    <name type="common">Purple gromwell</name>
    <name type="synonym">Lithospermum officinale var. erythrorhizon</name>
    <dbReference type="NCBI Taxonomy" id="34254"/>
    <lineage>
        <taxon>Eukaryota</taxon>
        <taxon>Viridiplantae</taxon>
        <taxon>Streptophyta</taxon>
        <taxon>Embryophyta</taxon>
        <taxon>Tracheophyta</taxon>
        <taxon>Spermatophyta</taxon>
        <taxon>Magnoliopsida</taxon>
        <taxon>eudicotyledons</taxon>
        <taxon>Gunneridae</taxon>
        <taxon>Pentapetalae</taxon>
        <taxon>asterids</taxon>
        <taxon>lamiids</taxon>
        <taxon>Boraginales</taxon>
        <taxon>Boraginaceae</taxon>
        <taxon>Boraginoideae</taxon>
        <taxon>Lithospermeae</taxon>
        <taxon>Lithospermum</taxon>
    </lineage>
</organism>
<accession>A0AAV3RHD3</accession>
<dbReference type="EMBL" id="BAABME010027223">
    <property type="protein sequence ID" value="GAA0175245.1"/>
    <property type="molecule type" value="Genomic_DNA"/>
</dbReference>
<sequence>MGRSKGRSKGELLTRRGSGQRRSPNKRVMPICKGTSHPARFTEQGSKMNPNGDDNHPQREDFLNLNNPAARRPEDAPPNAYGPIHNGFGRTLPDGEFTPLGGGREKPLRIGSVIAFVEGLGMSKFKEPLLKKRSSSLKEVNERAYKISGSSKPRRGRREDTESVPWRRPAADPRSKAAEHPGQDLCNDPSQVGRPEVEVINNL</sequence>
<reference evidence="2 3" key="1">
    <citation type="submission" date="2024-01" db="EMBL/GenBank/DDBJ databases">
        <title>The complete chloroplast genome sequence of Lithospermum erythrorhizon: insights into the phylogenetic relationship among Boraginaceae species and the maternal lineages of purple gromwells.</title>
        <authorList>
            <person name="Okada T."/>
            <person name="Watanabe K."/>
        </authorList>
    </citation>
    <scope>NUCLEOTIDE SEQUENCE [LARGE SCALE GENOMIC DNA]</scope>
</reference>
<dbReference type="Proteomes" id="UP001454036">
    <property type="component" value="Unassembled WGS sequence"/>
</dbReference>
<name>A0AAV3RHD3_LITER</name>
<evidence type="ECO:0000313" key="3">
    <source>
        <dbReference type="Proteomes" id="UP001454036"/>
    </source>
</evidence>
<feature type="region of interest" description="Disordered" evidence="1">
    <location>
        <begin position="1"/>
        <end position="106"/>
    </location>
</feature>
<evidence type="ECO:0000256" key="1">
    <source>
        <dbReference type="SAM" id="MobiDB-lite"/>
    </source>
</evidence>
<keyword evidence="3" id="KW-1185">Reference proteome</keyword>
<gene>
    <name evidence="2" type="ORF">LIER_41875</name>
</gene>
<feature type="compositionally biased region" description="Basic and acidic residues" evidence="1">
    <location>
        <begin position="169"/>
        <end position="182"/>
    </location>
</feature>
<proteinExistence type="predicted"/>
<feature type="region of interest" description="Disordered" evidence="1">
    <location>
        <begin position="128"/>
        <end position="203"/>
    </location>
</feature>
<feature type="compositionally biased region" description="Basic and acidic residues" evidence="1">
    <location>
        <begin position="53"/>
        <end position="62"/>
    </location>
</feature>
<evidence type="ECO:0000313" key="2">
    <source>
        <dbReference type="EMBL" id="GAA0175245.1"/>
    </source>
</evidence>
<protein>
    <submittedName>
        <fullName evidence="2">Uncharacterized protein</fullName>
    </submittedName>
</protein>